<evidence type="ECO:0000313" key="2">
    <source>
        <dbReference type="EMBL" id="TDZ21118.1"/>
    </source>
</evidence>
<gene>
    <name evidence="2" type="ORF">Cob_v006041</name>
</gene>
<dbReference type="Proteomes" id="UP000014480">
    <property type="component" value="Unassembled WGS sequence"/>
</dbReference>
<evidence type="ECO:0000313" key="3">
    <source>
        <dbReference type="Proteomes" id="UP000014480"/>
    </source>
</evidence>
<feature type="compositionally biased region" description="Basic and acidic residues" evidence="1">
    <location>
        <begin position="50"/>
        <end position="77"/>
    </location>
</feature>
<dbReference type="EMBL" id="AMCV02000015">
    <property type="protein sequence ID" value="TDZ21118.1"/>
    <property type="molecule type" value="Genomic_DNA"/>
</dbReference>
<dbReference type="AlphaFoldDB" id="A0A484FT58"/>
<feature type="region of interest" description="Disordered" evidence="1">
    <location>
        <begin position="195"/>
        <end position="236"/>
    </location>
</feature>
<accession>A0A484FT58</accession>
<sequence>MVAVQRRKGNGRHPNRGGQYSFRRHRDRPTTGSNARVTPVSWGGLGLMHGGKESLDAVEKDHKAIEQPPREDAEATIRHGKRTLSSDETPAYRASSPVGVEPRWLPDGDGCRSPDMELGRLWRSASDCQPRGLPEAKTNQPAMRPNEFPLQNRWSVSHLQTTSWLSDTSTNGYETQSMLSWLSTDDPKDFQGVKLTPPPTARPLPALRPTSGASMRFDHLSTKPPSPESQSKKTVDGQELVPVIHTKLAQGIRVLEHSLPGNQNISRVDFLAKRQKKLQALVVRVVFVSELHNITTSPMSPRT</sequence>
<reference evidence="3" key="2">
    <citation type="journal article" date="2019" name="Mol. Plant Microbe Interact.">
        <title>Genome sequence resources for four phytopathogenic fungi from the Colletotrichum orbiculare species complex.</title>
        <authorList>
            <person name="Gan P."/>
            <person name="Tsushima A."/>
            <person name="Narusaka M."/>
            <person name="Narusaka Y."/>
            <person name="Takano Y."/>
            <person name="Kubo Y."/>
            <person name="Shirasu K."/>
        </authorList>
    </citation>
    <scope>GENOME REANNOTATION</scope>
    <source>
        <strain evidence="3">104-T / ATCC 96160 / CBS 514.97 / LARS 414 / MAFF 240422</strain>
    </source>
</reference>
<protein>
    <submittedName>
        <fullName evidence="2">Uncharacterized protein</fullName>
    </submittedName>
</protein>
<feature type="region of interest" description="Disordered" evidence="1">
    <location>
        <begin position="1"/>
        <end position="147"/>
    </location>
</feature>
<evidence type="ECO:0000256" key="1">
    <source>
        <dbReference type="SAM" id="MobiDB-lite"/>
    </source>
</evidence>
<reference evidence="3" key="1">
    <citation type="journal article" date="2013" name="New Phytol.">
        <title>Comparative genomic and transcriptomic analyses reveal the hemibiotrophic stage shift of Colletotrichum fungi.</title>
        <authorList>
            <person name="Gan P."/>
            <person name="Ikeda K."/>
            <person name="Irieda H."/>
            <person name="Narusaka M."/>
            <person name="O'Connell R.J."/>
            <person name="Narusaka Y."/>
            <person name="Takano Y."/>
            <person name="Kubo Y."/>
            <person name="Shirasu K."/>
        </authorList>
    </citation>
    <scope>NUCLEOTIDE SEQUENCE [LARGE SCALE GENOMIC DNA]</scope>
    <source>
        <strain evidence="3">104-T / ATCC 96160 / CBS 514.97 / LARS 414 / MAFF 240422</strain>
    </source>
</reference>
<feature type="compositionally biased region" description="Basic residues" evidence="1">
    <location>
        <begin position="1"/>
        <end position="15"/>
    </location>
</feature>
<organism evidence="2 3">
    <name type="scientific">Colletotrichum orbiculare (strain 104-T / ATCC 96160 / CBS 514.97 / LARS 414 / MAFF 240422)</name>
    <name type="common">Cucumber anthracnose fungus</name>
    <name type="synonym">Colletotrichum lagenarium</name>
    <dbReference type="NCBI Taxonomy" id="1213857"/>
    <lineage>
        <taxon>Eukaryota</taxon>
        <taxon>Fungi</taxon>
        <taxon>Dikarya</taxon>
        <taxon>Ascomycota</taxon>
        <taxon>Pezizomycotina</taxon>
        <taxon>Sordariomycetes</taxon>
        <taxon>Hypocreomycetidae</taxon>
        <taxon>Glomerellales</taxon>
        <taxon>Glomerellaceae</taxon>
        <taxon>Colletotrichum</taxon>
        <taxon>Colletotrichum orbiculare species complex</taxon>
    </lineage>
</organism>
<proteinExistence type="predicted"/>
<feature type="compositionally biased region" description="Basic and acidic residues" evidence="1">
    <location>
        <begin position="104"/>
        <end position="120"/>
    </location>
</feature>
<comment type="caution">
    <text evidence="2">The sequence shown here is derived from an EMBL/GenBank/DDBJ whole genome shotgun (WGS) entry which is preliminary data.</text>
</comment>
<name>A0A484FT58_COLOR</name>
<keyword evidence="3" id="KW-1185">Reference proteome</keyword>